<dbReference type="EMBL" id="HE804045">
    <property type="protein sequence ID" value="CCH34894.1"/>
    <property type="molecule type" value="Genomic_DNA"/>
</dbReference>
<proteinExistence type="predicted"/>
<name>K0KDM7_SACES</name>
<dbReference type="PATRIC" id="fig|1179773.3.peg.7749"/>
<dbReference type="RefSeq" id="WP_015105003.1">
    <property type="nucleotide sequence ID" value="NC_019673.1"/>
</dbReference>
<keyword evidence="1" id="KW-0472">Membrane</keyword>
<gene>
    <name evidence="2" type="ordered locus">BN6_76730</name>
</gene>
<evidence type="ECO:0000313" key="3">
    <source>
        <dbReference type="Proteomes" id="UP000006281"/>
    </source>
</evidence>
<dbReference type="BioCyc" id="SESP1179773:BN6_RS37090-MONOMER"/>
<feature type="transmembrane region" description="Helical" evidence="1">
    <location>
        <begin position="33"/>
        <end position="52"/>
    </location>
</feature>
<dbReference type="Proteomes" id="UP000006281">
    <property type="component" value="Chromosome"/>
</dbReference>
<dbReference type="HOGENOM" id="CLU_1891709_0_0_11"/>
<accession>K0KDM7</accession>
<sequence>MRAARGFGNLEDVLQRRALVVRRTDRARGRRRWWWIAPLALVGGLAAVVVSADPVGYGVPLWPFANGSDLVEYRIMDTVTDSARAQGDPARVPSAVTADGVEVLDTRLHPPGGGIWMRVRLHLPDGTRCREVMVLGDGVQVSSRRVDC</sequence>
<dbReference type="eggNOG" id="ENOG5031X52">
    <property type="taxonomic scope" value="Bacteria"/>
</dbReference>
<evidence type="ECO:0000256" key="1">
    <source>
        <dbReference type="SAM" id="Phobius"/>
    </source>
</evidence>
<keyword evidence="1" id="KW-0812">Transmembrane</keyword>
<dbReference type="OrthoDB" id="3692330at2"/>
<keyword evidence="3" id="KW-1185">Reference proteome</keyword>
<reference evidence="2 3" key="1">
    <citation type="journal article" date="2012" name="BMC Genomics">
        <title>Complete genome sequence of Saccharothrix espanaensis DSM 44229T and comparison to the other completely sequenced Pseudonocardiaceae.</title>
        <authorList>
            <person name="Strobel T."/>
            <person name="Al-Dilaimi A."/>
            <person name="Blom J."/>
            <person name="Gessner A."/>
            <person name="Kalinowski J."/>
            <person name="Luzhetska M."/>
            <person name="Puhler A."/>
            <person name="Szczepanowski R."/>
            <person name="Bechthold A."/>
            <person name="Ruckert C."/>
        </authorList>
    </citation>
    <scope>NUCLEOTIDE SEQUENCE [LARGE SCALE GENOMIC DNA]</scope>
    <source>
        <strain evidence="3">ATCC 51144 / DSM 44229 / JCM 9112 / NBRC 15066 / NRRL 15764</strain>
    </source>
</reference>
<dbReference type="KEGG" id="sesp:BN6_76730"/>
<organism evidence="2 3">
    <name type="scientific">Saccharothrix espanaensis (strain ATCC 51144 / DSM 44229 / JCM 9112 / NBRC 15066 / NRRL 15764)</name>
    <dbReference type="NCBI Taxonomy" id="1179773"/>
    <lineage>
        <taxon>Bacteria</taxon>
        <taxon>Bacillati</taxon>
        <taxon>Actinomycetota</taxon>
        <taxon>Actinomycetes</taxon>
        <taxon>Pseudonocardiales</taxon>
        <taxon>Pseudonocardiaceae</taxon>
        <taxon>Saccharothrix</taxon>
    </lineage>
</organism>
<protein>
    <submittedName>
        <fullName evidence="2">Putative secreted protein</fullName>
    </submittedName>
</protein>
<evidence type="ECO:0000313" key="2">
    <source>
        <dbReference type="EMBL" id="CCH34894.1"/>
    </source>
</evidence>
<keyword evidence="1" id="KW-1133">Transmembrane helix</keyword>
<dbReference type="AlphaFoldDB" id="K0KDM7"/>